<dbReference type="PANTHER" id="PTHR23502:SF7">
    <property type="entry name" value="DRUG_PROTON ANTIPORTER YHK8-RELATED"/>
    <property type="match status" value="1"/>
</dbReference>
<feature type="transmembrane region" description="Helical" evidence="9">
    <location>
        <begin position="336"/>
        <end position="361"/>
    </location>
</feature>
<reference evidence="11 12" key="1">
    <citation type="journal article" date="2014" name="BMC Genomics">
        <title>Comparative genome sequencing reveals chemotype-specific gene clusters in the toxigenic black mold Stachybotrys.</title>
        <authorList>
            <person name="Semeiks J."/>
            <person name="Borek D."/>
            <person name="Otwinowski Z."/>
            <person name="Grishin N.V."/>
        </authorList>
    </citation>
    <scope>NUCLEOTIDE SEQUENCE [LARGE SCALE GENOMIC DNA]</scope>
    <source>
        <strain evidence="11 12">IBT 40285</strain>
    </source>
</reference>
<evidence type="ECO:0000256" key="8">
    <source>
        <dbReference type="SAM" id="MobiDB-lite"/>
    </source>
</evidence>
<evidence type="ECO:0000256" key="2">
    <source>
        <dbReference type="ARBA" id="ARBA00004236"/>
    </source>
</evidence>
<feature type="compositionally biased region" description="Polar residues" evidence="8">
    <location>
        <begin position="28"/>
        <end position="48"/>
    </location>
</feature>
<dbReference type="InterPro" id="IPR020846">
    <property type="entry name" value="MFS_dom"/>
</dbReference>
<feature type="compositionally biased region" description="Polar residues" evidence="8">
    <location>
        <begin position="1"/>
        <end position="13"/>
    </location>
</feature>
<dbReference type="InParanoid" id="A0A084QGB4"/>
<dbReference type="STRING" id="1283841.A0A084QGB4"/>
<dbReference type="PANTHER" id="PTHR23502">
    <property type="entry name" value="MAJOR FACILITATOR SUPERFAMILY"/>
    <property type="match status" value="1"/>
</dbReference>
<evidence type="ECO:0000313" key="11">
    <source>
        <dbReference type="EMBL" id="KFA62999.1"/>
    </source>
</evidence>
<proteinExistence type="inferred from homology"/>
<feature type="transmembrane region" description="Helical" evidence="9">
    <location>
        <begin position="381"/>
        <end position="400"/>
    </location>
</feature>
<evidence type="ECO:0000256" key="6">
    <source>
        <dbReference type="ARBA" id="ARBA00022989"/>
    </source>
</evidence>
<keyword evidence="6 9" id="KW-1133">Transmembrane helix</keyword>
<feature type="region of interest" description="Disordered" evidence="8">
    <location>
        <begin position="1"/>
        <end position="81"/>
    </location>
</feature>
<protein>
    <recommendedName>
        <fullName evidence="10">Major facilitator superfamily (MFS) profile domain-containing protein</fullName>
    </recommendedName>
</protein>
<feature type="domain" description="Major facilitator superfamily (MFS) profile" evidence="10">
    <location>
        <begin position="112"/>
        <end position="520"/>
    </location>
</feature>
<feature type="transmembrane region" description="Helical" evidence="9">
    <location>
        <begin position="201"/>
        <end position="225"/>
    </location>
</feature>
<evidence type="ECO:0000256" key="9">
    <source>
        <dbReference type="SAM" id="Phobius"/>
    </source>
</evidence>
<dbReference type="HOGENOM" id="CLU_008455_11_5_1"/>
<dbReference type="PROSITE" id="PS50850">
    <property type="entry name" value="MFS"/>
    <property type="match status" value="1"/>
</dbReference>
<keyword evidence="5 9" id="KW-0812">Transmembrane</keyword>
<feature type="transmembrane region" description="Helical" evidence="9">
    <location>
        <begin position="178"/>
        <end position="195"/>
    </location>
</feature>
<name>A0A084QGB4_STAC4</name>
<dbReference type="FunFam" id="1.20.1250.20:FF:000082">
    <property type="entry name" value="MFS multidrug transporter, putative"/>
    <property type="match status" value="1"/>
</dbReference>
<evidence type="ECO:0000256" key="1">
    <source>
        <dbReference type="ARBA" id="ARBA00004141"/>
    </source>
</evidence>
<feature type="transmembrane region" description="Helical" evidence="9">
    <location>
        <begin position="483"/>
        <end position="505"/>
    </location>
</feature>
<dbReference type="InterPro" id="IPR036259">
    <property type="entry name" value="MFS_trans_sf"/>
</dbReference>
<feature type="transmembrane region" description="Helical" evidence="9">
    <location>
        <begin position="427"/>
        <end position="446"/>
    </location>
</feature>
<dbReference type="OrthoDB" id="3561359at2759"/>
<feature type="transmembrane region" description="Helical" evidence="9">
    <location>
        <begin position="237"/>
        <end position="260"/>
    </location>
</feature>
<dbReference type="CDD" id="cd17323">
    <property type="entry name" value="MFS_Tpo1_MDR_like"/>
    <property type="match status" value="1"/>
</dbReference>
<comment type="subcellular location">
    <subcellularLocation>
        <location evidence="2">Cell membrane</location>
    </subcellularLocation>
    <subcellularLocation>
        <location evidence="1">Membrane</location>
        <topology evidence="1">Multi-pass membrane protein</topology>
    </subcellularLocation>
</comment>
<dbReference type="Proteomes" id="UP000028524">
    <property type="component" value="Unassembled WGS sequence"/>
</dbReference>
<dbReference type="AlphaFoldDB" id="A0A084QGB4"/>
<sequence>MTENNGRPSSASNREVEQDKVYEPIAARQSTNNINGSNSVSLSKTQSRASRRSGALYRTRSQNGYGVADHEPDEDEEAQAGQLEKDPFEVGWDGADDPLCPRSFSKGRKWMITFIVSGCSFCVTCASSIYTSAYEQMEAEFHNSRIISVLGLSTFVLGISLGPMLFGPLSEFYGRRPIYLVAWALYVIWIVPQAVAQNMATIIVCRFFNAFAGSTFLAVSGGTVGDLFANKDLSGPMAVFTISPFIGPSIGPLLGGFINYNVDWRWTFYVLLIWAFVLMLAIVLLVPETYHSKLLKKKAAAKRKETGDDRWLAPGDKVEKSVVGAMGRSLLRPFQLLMFEFMCLSLCIYSAILLGILYLFFGVFPLVFRSNHNFNLWQVGLTFLGMGVGMVLGILTDPVWHRIRDRLIQRLERETGVEGKSEPEFRLPSVIFGCFLVPVGLFWFGWTTYSSVHWIDNPVLLGDIYLPAAFPLFGTQMFQTLGYPWATSLLGFLTLVMLPFPYVFFKFGKRLRAKSRYAKS</sequence>
<evidence type="ECO:0000256" key="3">
    <source>
        <dbReference type="ARBA" id="ARBA00008335"/>
    </source>
</evidence>
<keyword evidence="12" id="KW-1185">Reference proteome</keyword>
<dbReference type="OMA" id="HELQAPM"/>
<accession>A0A084QGB4</accession>
<keyword evidence="4" id="KW-1003">Cell membrane</keyword>
<feature type="transmembrane region" description="Helical" evidence="9">
    <location>
        <begin position="112"/>
        <end position="134"/>
    </location>
</feature>
<dbReference type="Gene3D" id="1.20.1250.20">
    <property type="entry name" value="MFS general substrate transporter like domains"/>
    <property type="match status" value="1"/>
</dbReference>
<dbReference type="GO" id="GO:0005886">
    <property type="term" value="C:plasma membrane"/>
    <property type="evidence" value="ECO:0007669"/>
    <property type="project" value="UniProtKB-SubCell"/>
</dbReference>
<dbReference type="GO" id="GO:0022857">
    <property type="term" value="F:transmembrane transporter activity"/>
    <property type="evidence" value="ECO:0007669"/>
    <property type="project" value="InterPro"/>
</dbReference>
<keyword evidence="7 9" id="KW-0472">Membrane</keyword>
<dbReference type="Pfam" id="PF07690">
    <property type="entry name" value="MFS_1"/>
    <property type="match status" value="1"/>
</dbReference>
<evidence type="ECO:0000256" key="7">
    <source>
        <dbReference type="ARBA" id="ARBA00023136"/>
    </source>
</evidence>
<feature type="transmembrane region" description="Helical" evidence="9">
    <location>
        <begin position="146"/>
        <end position="166"/>
    </location>
</feature>
<comment type="similarity">
    <text evidence="3">Belongs to the major facilitator superfamily.</text>
</comment>
<dbReference type="SUPFAM" id="SSF103473">
    <property type="entry name" value="MFS general substrate transporter"/>
    <property type="match status" value="1"/>
</dbReference>
<feature type="transmembrane region" description="Helical" evidence="9">
    <location>
        <begin position="266"/>
        <end position="287"/>
    </location>
</feature>
<evidence type="ECO:0000259" key="10">
    <source>
        <dbReference type="PROSITE" id="PS50850"/>
    </source>
</evidence>
<evidence type="ECO:0000256" key="5">
    <source>
        <dbReference type="ARBA" id="ARBA00022692"/>
    </source>
</evidence>
<evidence type="ECO:0000313" key="12">
    <source>
        <dbReference type="Proteomes" id="UP000028524"/>
    </source>
</evidence>
<gene>
    <name evidence="11" type="ORF">S40285_06856</name>
</gene>
<organism evidence="11 12">
    <name type="scientific">Stachybotrys chlorohalonatus (strain IBT 40285)</name>
    <dbReference type="NCBI Taxonomy" id="1283841"/>
    <lineage>
        <taxon>Eukaryota</taxon>
        <taxon>Fungi</taxon>
        <taxon>Dikarya</taxon>
        <taxon>Ascomycota</taxon>
        <taxon>Pezizomycotina</taxon>
        <taxon>Sordariomycetes</taxon>
        <taxon>Hypocreomycetidae</taxon>
        <taxon>Hypocreales</taxon>
        <taxon>Stachybotryaceae</taxon>
        <taxon>Stachybotrys</taxon>
    </lineage>
</organism>
<dbReference type="InterPro" id="IPR011701">
    <property type="entry name" value="MFS"/>
</dbReference>
<dbReference type="EMBL" id="KL660768">
    <property type="protein sequence ID" value="KFA62999.1"/>
    <property type="molecule type" value="Genomic_DNA"/>
</dbReference>
<evidence type="ECO:0000256" key="4">
    <source>
        <dbReference type="ARBA" id="ARBA00022475"/>
    </source>
</evidence>